<proteinExistence type="predicted"/>
<reference evidence="1 2" key="1">
    <citation type="submission" date="2017-07" db="EMBL/GenBank/DDBJ databases">
        <title>Analysis of two Campylobacter avium genomes and identification of a novel hippuricase gene.</title>
        <authorList>
            <person name="Miller W.G."/>
            <person name="Chapman M.H."/>
            <person name="Yee E."/>
            <person name="Revez J."/>
            <person name="Bono J.L."/>
            <person name="Rossi M."/>
        </authorList>
    </citation>
    <scope>NUCLEOTIDE SEQUENCE [LARGE SCALE GENOMIC DNA]</scope>
    <source>
        <strain evidence="1 2">LMG 24591</strain>
    </source>
</reference>
<name>A0A222MWF9_9BACT</name>
<dbReference type="OrthoDB" id="5326547at2"/>
<evidence type="ECO:0000313" key="2">
    <source>
        <dbReference type="Proteomes" id="UP000201169"/>
    </source>
</evidence>
<gene>
    <name evidence="1" type="ORF">CAV_0572</name>
</gene>
<organism evidence="1 2">
    <name type="scientific">Campylobacter avium LMG 24591</name>
    <dbReference type="NCBI Taxonomy" id="522484"/>
    <lineage>
        <taxon>Bacteria</taxon>
        <taxon>Pseudomonadati</taxon>
        <taxon>Campylobacterota</taxon>
        <taxon>Epsilonproteobacteria</taxon>
        <taxon>Campylobacterales</taxon>
        <taxon>Campylobacteraceae</taxon>
        <taxon>Campylobacter</taxon>
    </lineage>
</organism>
<accession>A0A222MWF9</accession>
<dbReference type="EMBL" id="CP022347">
    <property type="protein sequence ID" value="ASQ30239.1"/>
    <property type="molecule type" value="Genomic_DNA"/>
</dbReference>
<sequence>MYAELNQINIENWQSDPNVSINIGKVIELASWKKSPFEPFVGSGTDRGIRTYKVDVKAPYRPRLQAPLTGSGVRGNADFDTNLDTMEILSQTVEPDNVGNSMKSEIKQYSDIKNIDFVKQAVPSLTDWIVRKRDKYFVTALSNDVTNCVVADAGATGFKDGSNAKSVNELSRQIQKGDVLTVKALSKAIFMAKNGVKYNGKEAFPIKPMRSTRHTVGGINIENYSYVILLDSYQCNQLRNDPLWREMQKIGVRGNENNIFTGLVGIIENCPVIDMGVWTKLNVGLLNSEVSDAEYKENIIAANFSNKITPPSYYTDTQPLSMGFLIGASALLMVGSEQTKFYIDDMQDVGRKTICGVDKLFAISKARFQSPAGQRTIFDNQDFATIAIFSSKE</sequence>
<dbReference type="AlphaFoldDB" id="A0A222MWF9"/>
<dbReference type="KEGG" id="cavi:CAV_0572"/>
<dbReference type="Pfam" id="PF13252">
    <property type="entry name" value="Phage_capsid_3"/>
    <property type="match status" value="1"/>
</dbReference>
<dbReference type="InterPro" id="IPR025267">
    <property type="entry name" value="ORF017-like"/>
</dbReference>
<dbReference type="Proteomes" id="UP000201169">
    <property type="component" value="Chromosome"/>
</dbReference>
<dbReference type="RefSeq" id="WP_094325010.1">
    <property type="nucleotide sequence ID" value="NZ_CP022347.1"/>
</dbReference>
<keyword evidence="2" id="KW-1185">Reference proteome</keyword>
<evidence type="ECO:0000313" key="1">
    <source>
        <dbReference type="EMBL" id="ASQ30239.1"/>
    </source>
</evidence>
<protein>
    <submittedName>
        <fullName evidence="1">DUF4043 domain protein</fullName>
    </submittedName>
</protein>